<dbReference type="OrthoDB" id="4133219at2"/>
<organism evidence="8 9">
    <name type="scientific">Murinocardiopsis flavida</name>
    <dbReference type="NCBI Taxonomy" id="645275"/>
    <lineage>
        <taxon>Bacteria</taxon>
        <taxon>Bacillati</taxon>
        <taxon>Actinomycetota</taxon>
        <taxon>Actinomycetes</taxon>
        <taxon>Streptosporangiales</taxon>
        <taxon>Nocardiopsidaceae</taxon>
        <taxon>Murinocardiopsis</taxon>
    </lineage>
</organism>
<dbReference type="PANTHER" id="PTHR46696">
    <property type="entry name" value="P450, PUTATIVE (EUROFUNG)-RELATED"/>
    <property type="match status" value="1"/>
</dbReference>
<evidence type="ECO:0000256" key="4">
    <source>
        <dbReference type="ARBA" id="ARBA00023002"/>
    </source>
</evidence>
<keyword evidence="4 7" id="KW-0560">Oxidoreductase</keyword>
<evidence type="ECO:0000256" key="5">
    <source>
        <dbReference type="ARBA" id="ARBA00023004"/>
    </source>
</evidence>
<dbReference type="EMBL" id="PYGA01000004">
    <property type="protein sequence ID" value="PSK98904.1"/>
    <property type="molecule type" value="Genomic_DNA"/>
</dbReference>
<dbReference type="InterPro" id="IPR017972">
    <property type="entry name" value="Cyt_P450_CS"/>
</dbReference>
<dbReference type="FunFam" id="1.10.630.10:FF:000018">
    <property type="entry name" value="Cytochrome P450 monooxygenase"/>
    <property type="match status" value="1"/>
</dbReference>
<dbReference type="RefSeq" id="WP_106582232.1">
    <property type="nucleotide sequence ID" value="NZ_PYGA01000004.1"/>
</dbReference>
<accession>A0A2P8DNV5</accession>
<evidence type="ECO:0000256" key="6">
    <source>
        <dbReference type="ARBA" id="ARBA00023033"/>
    </source>
</evidence>
<keyword evidence="6 7" id="KW-0503">Monooxygenase</keyword>
<dbReference type="InterPro" id="IPR002397">
    <property type="entry name" value="Cyt_P450_B"/>
</dbReference>
<sequence length="394" mass="42903">MTTEPLTFPLTRTGPFDLPAEVLAMRADRPITRVRYPDGRTGWLVTRRAAVRAVLADPRFSARQELRSTPFNTAAETPPAIPGMFIGMDPPDHTHYRRLLTGQFTVRRMRRLTTRVEQIAAEHLDLMAAAGPPADLVPAYAVPIPALVICELLGIQPAMREPFMQATARMSRIDAALEEKQRAMAEVSGHIAEMVRHKRAEPADDLLSGLIADGGRLTDDEVTTMAFLLLGAGFDTTANMLGLGTFALLSNPDQLPAVTDPATVDNAVEELLRYLPIIPGTIRSALEDIELEGVRIAKGESVMVSIPGANRDPEHFADPDTLRTARDTAGHVAFGHGVHQCLGQQLARVEMRVALPALFRRFPDLALAVPPEQVPLRDDMVIGGVHALPVTWGA</sequence>
<dbReference type="PANTHER" id="PTHR46696:SF1">
    <property type="entry name" value="CYTOCHROME P450 YJIB-RELATED"/>
    <property type="match status" value="1"/>
</dbReference>
<dbReference type="Gene3D" id="1.10.630.10">
    <property type="entry name" value="Cytochrome P450"/>
    <property type="match status" value="1"/>
</dbReference>
<dbReference type="PRINTS" id="PR00385">
    <property type="entry name" value="P450"/>
</dbReference>
<comment type="caution">
    <text evidence="8">The sequence shown here is derived from an EMBL/GenBank/DDBJ whole genome shotgun (WGS) entry which is preliminary data.</text>
</comment>
<evidence type="ECO:0000256" key="1">
    <source>
        <dbReference type="ARBA" id="ARBA00010617"/>
    </source>
</evidence>
<name>A0A2P8DNV5_9ACTN</name>
<keyword evidence="3 7" id="KW-0479">Metal-binding</keyword>
<keyword evidence="2 7" id="KW-0349">Heme</keyword>
<dbReference type="InterPro" id="IPR001128">
    <property type="entry name" value="Cyt_P450"/>
</dbReference>
<evidence type="ECO:0000313" key="8">
    <source>
        <dbReference type="EMBL" id="PSK98904.1"/>
    </source>
</evidence>
<dbReference type="GO" id="GO:0005506">
    <property type="term" value="F:iron ion binding"/>
    <property type="evidence" value="ECO:0007669"/>
    <property type="project" value="InterPro"/>
</dbReference>
<dbReference type="PROSITE" id="PS00086">
    <property type="entry name" value="CYTOCHROME_P450"/>
    <property type="match status" value="1"/>
</dbReference>
<dbReference type="GO" id="GO:0004497">
    <property type="term" value="F:monooxygenase activity"/>
    <property type="evidence" value="ECO:0007669"/>
    <property type="project" value="UniProtKB-KW"/>
</dbReference>
<dbReference type="PRINTS" id="PR00359">
    <property type="entry name" value="BP450"/>
</dbReference>
<reference evidence="8 9" key="1">
    <citation type="submission" date="2018-03" db="EMBL/GenBank/DDBJ databases">
        <title>Genomic Encyclopedia of Archaeal and Bacterial Type Strains, Phase II (KMG-II): from individual species to whole genera.</title>
        <authorList>
            <person name="Goeker M."/>
        </authorList>
    </citation>
    <scope>NUCLEOTIDE SEQUENCE [LARGE SCALE GENOMIC DNA]</scope>
    <source>
        <strain evidence="8 9">DSM 45312</strain>
    </source>
</reference>
<dbReference type="GO" id="GO:0016705">
    <property type="term" value="F:oxidoreductase activity, acting on paired donors, with incorporation or reduction of molecular oxygen"/>
    <property type="evidence" value="ECO:0007669"/>
    <property type="project" value="InterPro"/>
</dbReference>
<dbReference type="Proteomes" id="UP000240542">
    <property type="component" value="Unassembled WGS sequence"/>
</dbReference>
<protein>
    <submittedName>
        <fullName evidence="8">Cytochrome P450</fullName>
    </submittedName>
</protein>
<proteinExistence type="inferred from homology"/>
<evidence type="ECO:0000256" key="3">
    <source>
        <dbReference type="ARBA" id="ARBA00022723"/>
    </source>
</evidence>
<dbReference type="AlphaFoldDB" id="A0A2P8DNV5"/>
<evidence type="ECO:0000256" key="7">
    <source>
        <dbReference type="RuleBase" id="RU000461"/>
    </source>
</evidence>
<keyword evidence="5 7" id="KW-0408">Iron</keyword>
<dbReference type="CDD" id="cd11030">
    <property type="entry name" value="CYP105-like"/>
    <property type="match status" value="1"/>
</dbReference>
<gene>
    <name evidence="8" type="ORF">CLV63_104128</name>
</gene>
<evidence type="ECO:0000256" key="2">
    <source>
        <dbReference type="ARBA" id="ARBA00022617"/>
    </source>
</evidence>
<dbReference type="GO" id="GO:0020037">
    <property type="term" value="F:heme binding"/>
    <property type="evidence" value="ECO:0007669"/>
    <property type="project" value="InterPro"/>
</dbReference>
<dbReference type="InterPro" id="IPR036396">
    <property type="entry name" value="Cyt_P450_sf"/>
</dbReference>
<dbReference type="Pfam" id="PF00067">
    <property type="entry name" value="p450"/>
    <property type="match status" value="1"/>
</dbReference>
<dbReference type="SUPFAM" id="SSF48264">
    <property type="entry name" value="Cytochrome P450"/>
    <property type="match status" value="1"/>
</dbReference>
<evidence type="ECO:0000313" key="9">
    <source>
        <dbReference type="Proteomes" id="UP000240542"/>
    </source>
</evidence>
<keyword evidence="9" id="KW-1185">Reference proteome</keyword>
<comment type="similarity">
    <text evidence="1 7">Belongs to the cytochrome P450 family.</text>
</comment>